<dbReference type="InterPro" id="IPR025109">
    <property type="entry name" value="DUF4031"/>
</dbReference>
<dbReference type="Pfam" id="PF13223">
    <property type="entry name" value="DUF4031"/>
    <property type="match status" value="1"/>
</dbReference>
<evidence type="ECO:0000313" key="2">
    <source>
        <dbReference type="EMBL" id="TDT43518.1"/>
    </source>
</evidence>
<dbReference type="EMBL" id="SOAX01000002">
    <property type="protein sequence ID" value="TDT43518.1"/>
    <property type="molecule type" value="Genomic_DNA"/>
</dbReference>
<keyword evidence="3" id="KW-1185">Reference proteome</keyword>
<dbReference type="Proteomes" id="UP000295830">
    <property type="component" value="Unassembled WGS sequence"/>
</dbReference>
<organism evidence="2 3">
    <name type="scientific">Halospina denitrificans</name>
    <dbReference type="NCBI Taxonomy" id="332522"/>
    <lineage>
        <taxon>Bacteria</taxon>
        <taxon>Pseudomonadati</taxon>
        <taxon>Pseudomonadota</taxon>
        <taxon>Gammaproteobacteria</taxon>
        <taxon>Halospina</taxon>
    </lineage>
</organism>
<dbReference type="AlphaFoldDB" id="A0A4V3EQV4"/>
<evidence type="ECO:0000313" key="3">
    <source>
        <dbReference type="Proteomes" id="UP000295830"/>
    </source>
</evidence>
<reference evidence="2 3" key="1">
    <citation type="submission" date="2019-03" db="EMBL/GenBank/DDBJ databases">
        <title>Genomic Encyclopedia of Type Strains, Phase IV (KMG-IV): sequencing the most valuable type-strain genomes for metagenomic binning, comparative biology and taxonomic classification.</title>
        <authorList>
            <person name="Goeker M."/>
        </authorList>
    </citation>
    <scope>NUCLEOTIDE SEQUENCE [LARGE SCALE GENOMIC DNA]</scope>
    <source>
        <strain evidence="2 3">DSM 15505</strain>
    </source>
</reference>
<accession>A0A4V3EQV4</accession>
<dbReference type="OrthoDB" id="9808993at2"/>
<comment type="caution">
    <text evidence="2">The sequence shown here is derived from an EMBL/GenBank/DDBJ whole genome shotgun (WGS) entry which is preliminary data.</text>
</comment>
<feature type="domain" description="DUF4031" evidence="1">
    <location>
        <begin position="3"/>
        <end position="79"/>
    </location>
</feature>
<evidence type="ECO:0000259" key="1">
    <source>
        <dbReference type="Pfam" id="PF13223"/>
    </source>
</evidence>
<dbReference type="RefSeq" id="WP_133735583.1">
    <property type="nucleotide sequence ID" value="NZ_SOAX01000002.1"/>
</dbReference>
<sequence>MAVYVDDAGIWWRQKRRYHMSADYLSELHEFARQLGVNVLWFDGVERHPHYDITAEQRQRAIARGAVAVSKREMVVIAREIRRDG</sequence>
<name>A0A4V3EQV4_9GAMM</name>
<gene>
    <name evidence="2" type="ORF">DES49_1336</name>
</gene>
<proteinExistence type="predicted"/>
<protein>
    <submittedName>
        <fullName evidence="2">Uncharacterized protein DUF4031</fullName>
    </submittedName>
</protein>